<reference evidence="4 5" key="1">
    <citation type="submission" date="2024-09" db="EMBL/GenBank/DDBJ databases">
        <authorList>
            <person name="Sun Q."/>
            <person name="Mori K."/>
        </authorList>
    </citation>
    <scope>NUCLEOTIDE SEQUENCE [LARGE SCALE GENOMIC DNA]</scope>
    <source>
        <strain evidence="4 5">CECT 7955</strain>
    </source>
</reference>
<dbReference type="SUPFAM" id="SSF69318">
    <property type="entry name" value="Integrin alpha N-terminal domain"/>
    <property type="match status" value="1"/>
</dbReference>
<dbReference type="Pfam" id="PF07593">
    <property type="entry name" value="UnbV_ASPIC"/>
    <property type="match status" value="1"/>
</dbReference>
<protein>
    <submittedName>
        <fullName evidence="4">FG-GAP-like repeat-containing protein</fullName>
    </submittedName>
</protein>
<dbReference type="InterPro" id="IPR011519">
    <property type="entry name" value="UnbV_ASPIC"/>
</dbReference>
<keyword evidence="1" id="KW-0732">Signal</keyword>
<dbReference type="InterPro" id="IPR026444">
    <property type="entry name" value="Secre_tail"/>
</dbReference>
<proteinExistence type="predicted"/>
<evidence type="ECO:0000259" key="2">
    <source>
        <dbReference type="Pfam" id="PF07593"/>
    </source>
</evidence>
<dbReference type="RefSeq" id="WP_236453620.1">
    <property type="nucleotide sequence ID" value="NZ_CBCSGE010000038.1"/>
</dbReference>
<feature type="domain" description="ASPIC/UnbV" evidence="2">
    <location>
        <begin position="668"/>
        <end position="734"/>
    </location>
</feature>
<organism evidence="4 5">
    <name type="scientific">Flavobacterium jumunjinense</name>
    <dbReference type="NCBI Taxonomy" id="998845"/>
    <lineage>
        <taxon>Bacteria</taxon>
        <taxon>Pseudomonadati</taxon>
        <taxon>Bacteroidota</taxon>
        <taxon>Flavobacteriia</taxon>
        <taxon>Flavobacteriales</taxon>
        <taxon>Flavobacteriaceae</taxon>
        <taxon>Flavobacterium</taxon>
    </lineage>
</organism>
<comment type="caution">
    <text evidence="4">The sequence shown here is derived from an EMBL/GenBank/DDBJ whole genome shotgun (WGS) entry which is preliminary data.</text>
</comment>
<accession>A0ABV5GP64</accession>
<dbReference type="NCBIfam" id="TIGR04183">
    <property type="entry name" value="Por_Secre_tail"/>
    <property type="match status" value="1"/>
</dbReference>
<dbReference type="PANTHER" id="PTHR46580">
    <property type="entry name" value="SENSOR KINASE-RELATED"/>
    <property type="match status" value="1"/>
</dbReference>
<dbReference type="InterPro" id="IPR028994">
    <property type="entry name" value="Integrin_alpha_N"/>
</dbReference>
<dbReference type="EMBL" id="JBHMEY010000034">
    <property type="protein sequence ID" value="MFB9097094.1"/>
    <property type="molecule type" value="Genomic_DNA"/>
</dbReference>
<dbReference type="Pfam" id="PF18962">
    <property type="entry name" value="Por_Secre_tail"/>
    <property type="match status" value="1"/>
</dbReference>
<sequence length="827" mass="89754">MKSKTTQYSKNRKDIILKLCFLIALLSYQMNYSQDSCDTALPLTAGVVTVDVIDGANITTGCSTSALAEWYIYTPTNDYSVTVTSDLSQNICKDTNFEVYTGTCGSLTCFTGDDDSGVIQCNTGNTNSYLSTKTFNVVAGTVYYIMWNNQWNTNGFDFELSEAPIPPNPCLTATPITAGITTVNAINTTNLSTSCSTSSKAEWYSYTPSQDYEVTISSDLIENICKNTNFNVYTGTCTALNCFVGDDNSGTIQCNSGNTNSYLSTKTFVVTGGVTYYIAWDNRWSTDGFNFELTETTIIPPPISYIKETVSTITSQYKLCIVDMNGDYKDDIAGVNANSLKVHYQGTTAGAFSITDFPITGTSKMPSWSLAAGDYNRDGYNDIILGNGQGLSVWTSNSTGTAYSNFTPSEYIFCQRTNFADLNNDGHLDVFSCHDIAPNVYYLNDGNGNLTYYQSSVTPGAMNLGSTGGNYSTLFTDFDNDGDTDVFISKCSGPPCELHRNDGDGVYTNISALAQIDITPIQTWSSAIADFDNDGDMDIIITASSGTHKYFQNNLDTTNNVEEAYTNITAGSGWDTNPTTNIDNVAYDFDNDGYVDVLGGGNKIMFNQGNSVFSEVKYSNGISVGAIGDLNNDGFLDILNGNVISYAVPNGNNWVKVTLEGVQSNINGIGARVEIHGSWGKQIRDIRSGEGFRYMSSLNAHFGIGTATAVNQIVIKWPSGIVDVINNPSPNQTTHVIEGSSPLSSTSFNANQVKIYPNPSSNFLSIINIETLNVKEMNIYDTTGKQVKTISDFYSSIKISDLAEGLYILTIKTEDGGTLSEQFIKTN</sequence>
<name>A0ABV5GP64_9FLAO</name>
<dbReference type="Pfam" id="PF13517">
    <property type="entry name" value="FG-GAP_3"/>
    <property type="match status" value="3"/>
</dbReference>
<evidence type="ECO:0000259" key="3">
    <source>
        <dbReference type="Pfam" id="PF18962"/>
    </source>
</evidence>
<dbReference type="PANTHER" id="PTHR46580:SF4">
    <property type="entry name" value="ATP_GTP-BINDING PROTEIN"/>
    <property type="match status" value="1"/>
</dbReference>
<evidence type="ECO:0000313" key="5">
    <source>
        <dbReference type="Proteomes" id="UP001589607"/>
    </source>
</evidence>
<gene>
    <name evidence="4" type="ORF">ACFFVF_11240</name>
</gene>
<evidence type="ECO:0000256" key="1">
    <source>
        <dbReference type="ARBA" id="ARBA00022729"/>
    </source>
</evidence>
<keyword evidence="5" id="KW-1185">Reference proteome</keyword>
<evidence type="ECO:0000313" key="4">
    <source>
        <dbReference type="EMBL" id="MFB9097094.1"/>
    </source>
</evidence>
<dbReference type="Proteomes" id="UP001589607">
    <property type="component" value="Unassembled WGS sequence"/>
</dbReference>
<dbReference type="InterPro" id="IPR013517">
    <property type="entry name" value="FG-GAP"/>
</dbReference>
<dbReference type="Gene3D" id="2.130.10.130">
    <property type="entry name" value="Integrin alpha, N-terminal"/>
    <property type="match status" value="2"/>
</dbReference>
<feature type="domain" description="Secretion system C-terminal sorting" evidence="3">
    <location>
        <begin position="755"/>
        <end position="819"/>
    </location>
</feature>